<proteinExistence type="predicted"/>
<evidence type="ECO:0000256" key="1">
    <source>
        <dbReference type="SAM" id="Phobius"/>
    </source>
</evidence>
<feature type="transmembrane region" description="Helical" evidence="1">
    <location>
        <begin position="94"/>
        <end position="117"/>
    </location>
</feature>
<reference evidence="2" key="1">
    <citation type="submission" date="2023-08" db="EMBL/GenBank/DDBJ databases">
        <authorList>
            <person name="Chen Y."/>
            <person name="Shah S."/>
            <person name="Dougan E. K."/>
            <person name="Thang M."/>
            <person name="Chan C."/>
        </authorList>
    </citation>
    <scope>NUCLEOTIDE SEQUENCE</scope>
</reference>
<feature type="transmembrane region" description="Helical" evidence="1">
    <location>
        <begin position="62"/>
        <end position="82"/>
    </location>
</feature>
<dbReference type="AlphaFoldDB" id="A0AA36HY86"/>
<dbReference type="EMBL" id="CAUJNA010000470">
    <property type="protein sequence ID" value="CAJ1377558.1"/>
    <property type="molecule type" value="Genomic_DNA"/>
</dbReference>
<evidence type="ECO:0008006" key="4">
    <source>
        <dbReference type="Google" id="ProtNLM"/>
    </source>
</evidence>
<comment type="caution">
    <text evidence="2">The sequence shown here is derived from an EMBL/GenBank/DDBJ whole genome shotgun (WGS) entry which is preliminary data.</text>
</comment>
<feature type="transmembrane region" description="Helical" evidence="1">
    <location>
        <begin position="7"/>
        <end position="27"/>
    </location>
</feature>
<dbReference type="SUPFAM" id="SSF52200">
    <property type="entry name" value="Toll/Interleukin receptor TIR domain"/>
    <property type="match status" value="1"/>
</dbReference>
<keyword evidence="3" id="KW-1185">Reference proteome</keyword>
<sequence>MQMPECYFYGLLLFSRNTLVALIPLMFIGFPSFQVLLMGCLFLASTVLQIRTWPWRTWGANWSDTFVLAFLQVVLLAVSPLLEMDQERSARVMGWLMTSAVMLCLSAGVGSSLIVLLKRWYNRAAYGLFLCHHKRGAGSFCRLIKVLAAQNSAATVFLDSDHLEDLDLLFDIVRCQTRTLVVVLSGDVLRRMWCAGEIATANKNKVRTVMLKCEDSQQLSEELIRDIPSSWRQAERQTLSSYGISMEDIQEAYRTLRDLPSVQMRRFGRPQERREKVIELLRVSQVTRNMLTGSGEMEMKKQRARILVTGSVMDAEALAACEVFQVLVQQHIQVECAMVTKRGELMARRPWARYLAVLLSGDILTDPGFARILLADAECEKPLEMVTICADADFAFPNSVFYKELEQQGFVAAGISPSEGCALVKAWKSLCQVLALPLTPQGSERILGEQVVEICRRFRHYQDALKGHGQDSMMDLSVVPQDVDVEEDGWKSVLPVQVTRSDSDPDSPYQSRVSVLRKSNFILPSRLSL</sequence>
<keyword evidence="1" id="KW-0472">Membrane</keyword>
<evidence type="ECO:0000313" key="3">
    <source>
        <dbReference type="Proteomes" id="UP001178507"/>
    </source>
</evidence>
<organism evidence="2 3">
    <name type="scientific">Effrenium voratum</name>
    <dbReference type="NCBI Taxonomy" id="2562239"/>
    <lineage>
        <taxon>Eukaryota</taxon>
        <taxon>Sar</taxon>
        <taxon>Alveolata</taxon>
        <taxon>Dinophyceae</taxon>
        <taxon>Suessiales</taxon>
        <taxon>Symbiodiniaceae</taxon>
        <taxon>Effrenium</taxon>
    </lineage>
</organism>
<evidence type="ECO:0000313" key="2">
    <source>
        <dbReference type="EMBL" id="CAJ1377558.1"/>
    </source>
</evidence>
<dbReference type="InterPro" id="IPR035897">
    <property type="entry name" value="Toll_tir_struct_dom_sf"/>
</dbReference>
<keyword evidence="1" id="KW-1133">Transmembrane helix</keyword>
<gene>
    <name evidence="2" type="ORF">EVOR1521_LOCUS6328</name>
</gene>
<accession>A0AA36HY86</accession>
<keyword evidence="1" id="KW-0812">Transmembrane</keyword>
<protein>
    <recommendedName>
        <fullName evidence="4">TIR domain-containing protein</fullName>
    </recommendedName>
</protein>
<dbReference type="Proteomes" id="UP001178507">
    <property type="component" value="Unassembled WGS sequence"/>
</dbReference>
<name>A0AA36HY86_9DINO</name>